<evidence type="ECO:0000313" key="1">
    <source>
        <dbReference type="EMBL" id="CAL1288573.1"/>
    </source>
</evidence>
<dbReference type="EMBL" id="CAXIEN010000234">
    <property type="protein sequence ID" value="CAL1288573.1"/>
    <property type="molecule type" value="Genomic_DNA"/>
</dbReference>
<protein>
    <submittedName>
        <fullName evidence="1">Uncharacterized protein</fullName>
    </submittedName>
</protein>
<keyword evidence="2" id="KW-1185">Reference proteome</keyword>
<accession>A0AAV2B0E2</accession>
<evidence type="ECO:0000313" key="2">
    <source>
        <dbReference type="Proteomes" id="UP001497382"/>
    </source>
</evidence>
<organism evidence="1 2">
    <name type="scientific">Larinioides sclopetarius</name>
    <dbReference type="NCBI Taxonomy" id="280406"/>
    <lineage>
        <taxon>Eukaryota</taxon>
        <taxon>Metazoa</taxon>
        <taxon>Ecdysozoa</taxon>
        <taxon>Arthropoda</taxon>
        <taxon>Chelicerata</taxon>
        <taxon>Arachnida</taxon>
        <taxon>Araneae</taxon>
        <taxon>Araneomorphae</taxon>
        <taxon>Entelegynae</taxon>
        <taxon>Araneoidea</taxon>
        <taxon>Araneidae</taxon>
        <taxon>Larinioides</taxon>
    </lineage>
</organism>
<name>A0AAV2B0E2_9ARAC</name>
<reference evidence="1 2" key="1">
    <citation type="submission" date="2024-04" db="EMBL/GenBank/DDBJ databases">
        <authorList>
            <person name="Rising A."/>
            <person name="Reimegard J."/>
            <person name="Sonavane S."/>
            <person name="Akerstrom W."/>
            <person name="Nylinder S."/>
            <person name="Hedman E."/>
            <person name="Kallberg Y."/>
        </authorList>
    </citation>
    <scope>NUCLEOTIDE SEQUENCE [LARGE SCALE GENOMIC DNA]</scope>
</reference>
<proteinExistence type="predicted"/>
<dbReference type="AlphaFoldDB" id="A0AAV2B0E2"/>
<sequence>MMRKMAKAAPALLQSISRVRKIGFQAHLLLIVTFTDRKL</sequence>
<comment type="caution">
    <text evidence="1">The sequence shown here is derived from an EMBL/GenBank/DDBJ whole genome shotgun (WGS) entry which is preliminary data.</text>
</comment>
<gene>
    <name evidence="1" type="ORF">LARSCL_LOCUS15430</name>
</gene>
<dbReference type="Proteomes" id="UP001497382">
    <property type="component" value="Unassembled WGS sequence"/>
</dbReference>